<dbReference type="SUPFAM" id="SSF53067">
    <property type="entry name" value="Actin-like ATPase domain"/>
    <property type="match status" value="1"/>
</dbReference>
<organism evidence="2 3">
    <name type="scientific">Capitella teleta</name>
    <name type="common">Polychaete worm</name>
    <dbReference type="NCBI Taxonomy" id="283909"/>
    <lineage>
        <taxon>Eukaryota</taxon>
        <taxon>Metazoa</taxon>
        <taxon>Spiralia</taxon>
        <taxon>Lophotrochozoa</taxon>
        <taxon>Annelida</taxon>
        <taxon>Polychaeta</taxon>
        <taxon>Sedentaria</taxon>
        <taxon>Scolecida</taxon>
        <taxon>Capitellidae</taxon>
        <taxon>Capitella</taxon>
    </lineage>
</organism>
<name>X1Z361_CAPTE</name>
<sequence length="76" mass="8279">IADLLTKEMTSLAPPTTKIRIVAAPERMYSVLAPVSPERVGWSGSILASLSTFQEMWSSRAEYDGLGPSVVHRKCS</sequence>
<dbReference type="InterPro" id="IPR043129">
    <property type="entry name" value="ATPase_NBD"/>
</dbReference>
<dbReference type="EMBL" id="AMQN01007101">
    <property type="status" value="NOT_ANNOTATED_CDS"/>
    <property type="molecule type" value="Genomic_DNA"/>
</dbReference>
<accession>X1Z361</accession>
<dbReference type="Pfam" id="PF00022">
    <property type="entry name" value="Actin"/>
    <property type="match status" value="1"/>
</dbReference>
<evidence type="ECO:0000313" key="2">
    <source>
        <dbReference type="EnsemblMetazoa" id="CapteP141917"/>
    </source>
</evidence>
<reference evidence="3" key="1">
    <citation type="submission" date="2012-12" db="EMBL/GenBank/DDBJ databases">
        <authorList>
            <person name="Hellsten U."/>
            <person name="Grimwood J."/>
            <person name="Chapman J.A."/>
            <person name="Shapiro H."/>
            <person name="Aerts A."/>
            <person name="Otillar R.P."/>
            <person name="Terry A.Y."/>
            <person name="Boore J.L."/>
            <person name="Simakov O."/>
            <person name="Marletaz F."/>
            <person name="Cho S.-J."/>
            <person name="Edsinger-Gonzales E."/>
            <person name="Havlak P."/>
            <person name="Kuo D.-H."/>
            <person name="Larsson T."/>
            <person name="Lv J."/>
            <person name="Arendt D."/>
            <person name="Savage R."/>
            <person name="Osoegawa K."/>
            <person name="de Jong P."/>
            <person name="Lindberg D.R."/>
            <person name="Seaver E.C."/>
            <person name="Weisblat D.A."/>
            <person name="Putnam N.H."/>
            <person name="Grigoriev I.V."/>
            <person name="Rokhsar D.S."/>
        </authorList>
    </citation>
    <scope>NUCLEOTIDE SEQUENCE</scope>
    <source>
        <strain evidence="3">I ESC-2004</strain>
    </source>
</reference>
<comment type="function">
    <text evidence="1">Actins are highly conserved proteins that are involved in various types of cell motility and are ubiquitously expressed in all eukaryotic cells.</text>
</comment>
<dbReference type="Proteomes" id="UP000014760">
    <property type="component" value="Unassembled WGS sequence"/>
</dbReference>
<dbReference type="HOGENOM" id="CLU_027965_9_1_1"/>
<keyword evidence="3" id="KW-1185">Reference proteome</keyword>
<reference evidence="3" key="2">
    <citation type="journal article" date="2013" name="Nature">
        <title>Insights into bilaterian evolution from three spiralian genomes.</title>
        <authorList>
            <person name="Simakov O."/>
            <person name="Marletaz F."/>
            <person name="Cho S.J."/>
            <person name="Edsinger-Gonzales E."/>
            <person name="Havlak P."/>
            <person name="Hellsten U."/>
            <person name="Kuo D.H."/>
            <person name="Larsson T."/>
            <person name="Lv J."/>
            <person name="Arendt D."/>
            <person name="Savage R."/>
            <person name="Osoegawa K."/>
            <person name="de Jong P."/>
            <person name="Grimwood J."/>
            <person name="Chapman J.A."/>
            <person name="Shapiro H."/>
            <person name="Aerts A."/>
            <person name="Otillar R.P."/>
            <person name="Terry A.Y."/>
            <person name="Boore J.L."/>
            <person name="Grigoriev I.V."/>
            <person name="Lindberg D.R."/>
            <person name="Seaver E.C."/>
            <person name="Weisblat D.A."/>
            <person name="Putnam N.H."/>
            <person name="Rokhsar D.S."/>
        </authorList>
    </citation>
    <scope>NUCLEOTIDE SEQUENCE</scope>
    <source>
        <strain evidence="3">I ESC-2004</strain>
    </source>
</reference>
<protein>
    <submittedName>
        <fullName evidence="2">Uncharacterized protein</fullName>
    </submittedName>
</protein>
<dbReference type="OMA" id="AAPERMY"/>
<dbReference type="Gene3D" id="3.30.420.40">
    <property type="match status" value="1"/>
</dbReference>
<dbReference type="InterPro" id="IPR004000">
    <property type="entry name" value="Actin"/>
</dbReference>
<reference evidence="2" key="3">
    <citation type="submission" date="2015-06" db="UniProtKB">
        <authorList>
            <consortium name="EnsemblMetazoa"/>
        </authorList>
    </citation>
    <scope>IDENTIFICATION</scope>
</reference>
<proteinExistence type="predicted"/>
<evidence type="ECO:0000313" key="3">
    <source>
        <dbReference type="Proteomes" id="UP000014760"/>
    </source>
</evidence>
<evidence type="ECO:0000256" key="1">
    <source>
        <dbReference type="ARBA" id="ARBA00003520"/>
    </source>
</evidence>
<dbReference type="AlphaFoldDB" id="X1Z361"/>
<dbReference type="EnsemblMetazoa" id="CapteT141917">
    <property type="protein sequence ID" value="CapteP141917"/>
    <property type="gene ID" value="CapteG141917"/>
</dbReference>